<reference evidence="2 4" key="2">
    <citation type="submission" date="2018-11" db="EMBL/GenBank/DDBJ databases">
        <authorList>
            <consortium name="Pathogen Informatics"/>
        </authorList>
    </citation>
    <scope>NUCLEOTIDE SEQUENCE [LARGE SCALE GENOMIC DNA]</scope>
</reference>
<dbReference type="STRING" id="318479.A0A0N4UBB8"/>
<dbReference type="OrthoDB" id="5875033at2759"/>
<keyword evidence="4" id="KW-1185">Reference proteome</keyword>
<gene>
    <name evidence="2" type="ORF">DME_LOCUS8371</name>
</gene>
<evidence type="ECO:0000256" key="1">
    <source>
        <dbReference type="SAM" id="Coils"/>
    </source>
</evidence>
<protein>
    <submittedName>
        <fullName evidence="5">IF rod domain-containing protein</fullName>
    </submittedName>
</protein>
<evidence type="ECO:0000313" key="3">
    <source>
        <dbReference type="Proteomes" id="UP000038040"/>
    </source>
</evidence>
<feature type="coiled-coil region" evidence="1">
    <location>
        <begin position="50"/>
        <end position="84"/>
    </location>
</feature>
<evidence type="ECO:0000313" key="2">
    <source>
        <dbReference type="EMBL" id="VDN58398.1"/>
    </source>
</evidence>
<accession>A0A0N4UBB8</accession>
<sequence>MHCFRNRTDSLQRRIQHLLEELSTKNNIIDIINKEKDDARWQLGEHRQWLTDANNRCAAIENDLKIKQEEIDQKNRIIDAVNKERDDARWQLGEHRQWLCDANNRCAGLEGDLAGKQEEVVALRHNLQELQSRPDVPDVS</sequence>
<keyword evidence="1" id="KW-0175">Coiled coil</keyword>
<dbReference type="EMBL" id="UYYG01001168">
    <property type="protein sequence ID" value="VDN58398.1"/>
    <property type="molecule type" value="Genomic_DNA"/>
</dbReference>
<dbReference type="SUPFAM" id="SSF57997">
    <property type="entry name" value="Tropomyosin"/>
    <property type="match status" value="1"/>
</dbReference>
<evidence type="ECO:0000313" key="4">
    <source>
        <dbReference type="Proteomes" id="UP000274756"/>
    </source>
</evidence>
<dbReference type="AlphaFoldDB" id="A0A0N4UBB8"/>
<dbReference type="Proteomes" id="UP000038040">
    <property type="component" value="Unplaced"/>
</dbReference>
<organism evidence="3 5">
    <name type="scientific">Dracunculus medinensis</name>
    <name type="common">Guinea worm</name>
    <dbReference type="NCBI Taxonomy" id="318479"/>
    <lineage>
        <taxon>Eukaryota</taxon>
        <taxon>Metazoa</taxon>
        <taxon>Ecdysozoa</taxon>
        <taxon>Nematoda</taxon>
        <taxon>Chromadorea</taxon>
        <taxon>Rhabditida</taxon>
        <taxon>Spirurina</taxon>
        <taxon>Dracunculoidea</taxon>
        <taxon>Dracunculidae</taxon>
        <taxon>Dracunculus</taxon>
    </lineage>
</organism>
<proteinExistence type="predicted"/>
<reference evidence="5" key="1">
    <citation type="submission" date="2017-02" db="UniProtKB">
        <authorList>
            <consortium name="WormBaseParasite"/>
        </authorList>
    </citation>
    <scope>IDENTIFICATION</scope>
</reference>
<dbReference type="Gene3D" id="1.10.287.1490">
    <property type="match status" value="1"/>
</dbReference>
<dbReference type="WBParaSite" id="DME_0000448801-mRNA-1">
    <property type="protein sequence ID" value="DME_0000448801-mRNA-1"/>
    <property type="gene ID" value="DME_0000448801"/>
</dbReference>
<dbReference type="Proteomes" id="UP000274756">
    <property type="component" value="Unassembled WGS sequence"/>
</dbReference>
<name>A0A0N4UBB8_DRAME</name>
<evidence type="ECO:0000313" key="5">
    <source>
        <dbReference type="WBParaSite" id="DME_0000448801-mRNA-1"/>
    </source>
</evidence>